<dbReference type="InterPro" id="IPR050278">
    <property type="entry name" value="Serine_Prot_S9B/DPPIV"/>
</dbReference>
<accession>A0A7G9SD74</accession>
<dbReference type="KEGG" id="srhi:H9L12_04430"/>
<proteinExistence type="predicted"/>
<name>A0A7G9SD74_9SPHN</name>
<dbReference type="Proteomes" id="UP000515955">
    <property type="component" value="Chromosome"/>
</dbReference>
<evidence type="ECO:0000256" key="2">
    <source>
        <dbReference type="ARBA" id="ARBA00022801"/>
    </source>
</evidence>
<dbReference type="AlphaFoldDB" id="A0A7G9SD74"/>
<dbReference type="SUPFAM" id="SSF82171">
    <property type="entry name" value="DPP6 N-terminal domain-like"/>
    <property type="match status" value="1"/>
</dbReference>
<dbReference type="GO" id="GO:0004252">
    <property type="term" value="F:serine-type endopeptidase activity"/>
    <property type="evidence" value="ECO:0007669"/>
    <property type="project" value="InterPro"/>
</dbReference>
<evidence type="ECO:0000313" key="7">
    <source>
        <dbReference type="Proteomes" id="UP000515955"/>
    </source>
</evidence>
<dbReference type="InterPro" id="IPR002471">
    <property type="entry name" value="Pept_S9_AS"/>
</dbReference>
<evidence type="ECO:0000259" key="4">
    <source>
        <dbReference type="Pfam" id="PF00326"/>
    </source>
</evidence>
<feature type="chain" id="PRO_5028954571" evidence="3">
    <location>
        <begin position="43"/>
        <end position="773"/>
    </location>
</feature>
<dbReference type="Pfam" id="PF00930">
    <property type="entry name" value="DPPIV_N"/>
    <property type="match status" value="1"/>
</dbReference>
<dbReference type="PANTHER" id="PTHR11731:SF193">
    <property type="entry name" value="DIPEPTIDYL PEPTIDASE 9"/>
    <property type="match status" value="1"/>
</dbReference>
<sequence length="773" mass="84498">MKGRPGSPGALFLCSRKVPYLRNAFLLAACAALVTVPTTVNAQVGNKPLTLERVYASPSLTGSTPRSLELSPDGRLVTLLKPRPDDLERLDLWAIDPQTGQSRMLVDSKKFESGAVLSEAERMQRERARIANLKGIVRYSWSSDGKSILVPLDGDIFLADLNGNVRRLTNSKETELDATVSEKGRYVSYVLNNELNVLDLGTGKSAQITKGASDTVSWGLAEFIAQEELGRTKGHWWSPDDSRIAVARVDESGVELATRAAIGAEKTTVVEQRYPRAGTSNAVVDLYLMNPDGSGAVKADLGDDPDYYLARVSWTHDGRSVIVKRLSRDQHRLDYLVVDPRTGKSRILLTDKADNWINLGNDFYALKDGSFLLTSERSGYNHIYRLANGKLSQLTSGPWEVGQVKKEGLSDARGILAVNEELGRLIFSANKGRAIDSHLYALDYARKGAQPIQLTLDGTSNGGKFDRSGRLGLISTNYPGQPTQLWLSNDKGKRLAWIAENKVTGDHPLAPYIGAFVAPQYGQLIAADGKTKLDYRMLSPKLAPGQKAPVYFKVYGGPQSRDVSFGFVSPIDQYLVQQGWIVFQASNRGQEGRGTAFQTPAYHKLGGVEVADQLAALAWLKKQPGVDPARVAVHGHSYGGYMTLKLLEAAPGAFAAGISAAPVTRWELYDTHYTEKYMGDPRKEPAAYAKASALTDSVKIRDPLMVIHGMSDDNVLFQNSTELFAKLQEAKVPFETMVYPGLGHSISGTNISVHQWTTILNFLKRNGVAPGAR</sequence>
<dbReference type="GO" id="GO:0008239">
    <property type="term" value="F:dipeptidyl-peptidase activity"/>
    <property type="evidence" value="ECO:0007669"/>
    <property type="project" value="TreeGrafter"/>
</dbReference>
<dbReference type="SUPFAM" id="SSF53474">
    <property type="entry name" value="alpha/beta-Hydrolases"/>
    <property type="match status" value="1"/>
</dbReference>
<feature type="domain" description="Dipeptidylpeptidase IV N-terminal" evidence="5">
    <location>
        <begin position="143"/>
        <end position="482"/>
    </location>
</feature>
<keyword evidence="3" id="KW-0732">Signal</keyword>
<keyword evidence="1" id="KW-0645">Protease</keyword>
<dbReference type="Gene3D" id="3.40.50.1820">
    <property type="entry name" value="alpha/beta hydrolase"/>
    <property type="match status" value="1"/>
</dbReference>
<protein>
    <submittedName>
        <fullName evidence="6">DPP IV N-terminal domain-containing protein</fullName>
    </submittedName>
</protein>
<dbReference type="EMBL" id="CP060717">
    <property type="protein sequence ID" value="QNN65799.1"/>
    <property type="molecule type" value="Genomic_DNA"/>
</dbReference>
<evidence type="ECO:0000259" key="5">
    <source>
        <dbReference type="Pfam" id="PF00930"/>
    </source>
</evidence>
<feature type="domain" description="Peptidase S9 prolyl oligopeptidase catalytic" evidence="4">
    <location>
        <begin position="573"/>
        <end position="765"/>
    </location>
</feature>
<feature type="signal peptide" evidence="3">
    <location>
        <begin position="1"/>
        <end position="42"/>
    </location>
</feature>
<dbReference type="Pfam" id="PF00326">
    <property type="entry name" value="Peptidase_S9"/>
    <property type="match status" value="1"/>
</dbReference>
<gene>
    <name evidence="6" type="ORF">H9L12_04430</name>
</gene>
<reference evidence="6 7" key="1">
    <citation type="submission" date="2020-08" db="EMBL/GenBank/DDBJ databases">
        <title>Genome sequence of Sphingomonas rhizophila KACC 19189T.</title>
        <authorList>
            <person name="Hyun D.-W."/>
            <person name="Bae J.-W."/>
        </authorList>
    </citation>
    <scope>NUCLEOTIDE SEQUENCE [LARGE SCALE GENOMIC DNA]</scope>
    <source>
        <strain evidence="6 7">KACC 19189</strain>
    </source>
</reference>
<evidence type="ECO:0000256" key="3">
    <source>
        <dbReference type="SAM" id="SignalP"/>
    </source>
</evidence>
<evidence type="ECO:0000313" key="6">
    <source>
        <dbReference type="EMBL" id="QNN65799.1"/>
    </source>
</evidence>
<dbReference type="InterPro" id="IPR001375">
    <property type="entry name" value="Peptidase_S9_cat"/>
</dbReference>
<keyword evidence="7" id="KW-1185">Reference proteome</keyword>
<dbReference type="PROSITE" id="PS00708">
    <property type="entry name" value="PRO_ENDOPEP_SER"/>
    <property type="match status" value="1"/>
</dbReference>
<dbReference type="InterPro" id="IPR002469">
    <property type="entry name" value="Peptidase_S9B_N"/>
</dbReference>
<dbReference type="GO" id="GO:0006508">
    <property type="term" value="P:proteolysis"/>
    <property type="evidence" value="ECO:0007669"/>
    <property type="project" value="UniProtKB-KW"/>
</dbReference>
<dbReference type="PANTHER" id="PTHR11731">
    <property type="entry name" value="PROTEASE FAMILY S9B,C DIPEPTIDYL-PEPTIDASE IV-RELATED"/>
    <property type="match status" value="1"/>
</dbReference>
<organism evidence="6 7">
    <name type="scientific">Sphingomonas rhizophila</name>
    <dbReference type="NCBI Taxonomy" id="2071607"/>
    <lineage>
        <taxon>Bacteria</taxon>
        <taxon>Pseudomonadati</taxon>
        <taxon>Pseudomonadota</taxon>
        <taxon>Alphaproteobacteria</taxon>
        <taxon>Sphingomonadales</taxon>
        <taxon>Sphingomonadaceae</taxon>
        <taxon>Sphingomonas</taxon>
    </lineage>
</organism>
<keyword evidence="2" id="KW-0378">Hydrolase</keyword>
<dbReference type="InterPro" id="IPR029058">
    <property type="entry name" value="AB_hydrolase_fold"/>
</dbReference>
<evidence type="ECO:0000256" key="1">
    <source>
        <dbReference type="ARBA" id="ARBA00022670"/>
    </source>
</evidence>
<dbReference type="Gene3D" id="2.140.10.30">
    <property type="entry name" value="Dipeptidylpeptidase IV, N-terminal domain"/>
    <property type="match status" value="1"/>
</dbReference>